<accession>A0A941IVD9</accession>
<evidence type="ECO:0000259" key="1">
    <source>
        <dbReference type="Pfam" id="PF09346"/>
    </source>
</evidence>
<dbReference type="RefSeq" id="WP_212531467.1">
    <property type="nucleotide sequence ID" value="NZ_JAGSOG010000175.1"/>
</dbReference>
<evidence type="ECO:0000313" key="3">
    <source>
        <dbReference type="Proteomes" id="UP000675781"/>
    </source>
</evidence>
<dbReference type="SUPFAM" id="SSF160631">
    <property type="entry name" value="SMI1/KNR4-like"/>
    <property type="match status" value="1"/>
</dbReference>
<dbReference type="InterPro" id="IPR018958">
    <property type="entry name" value="Knr4/Smi1-like_dom"/>
</dbReference>
<reference evidence="2" key="1">
    <citation type="submission" date="2021-04" db="EMBL/GenBank/DDBJ databases">
        <title>Genome based classification of Actinospica acidithermotolerans sp. nov., an actinobacterium isolated from an Indonesian hot spring.</title>
        <authorList>
            <person name="Kusuma A.B."/>
            <person name="Putra K.E."/>
            <person name="Nafisah S."/>
            <person name="Loh J."/>
            <person name="Nouioui I."/>
            <person name="Goodfellow M."/>
        </authorList>
    </citation>
    <scope>NUCLEOTIDE SEQUENCE</scope>
    <source>
        <strain evidence="2">CSCA 57</strain>
    </source>
</reference>
<proteinExistence type="predicted"/>
<organism evidence="2 3">
    <name type="scientific">Actinospica durhamensis</name>
    <dbReference type="NCBI Taxonomy" id="1508375"/>
    <lineage>
        <taxon>Bacteria</taxon>
        <taxon>Bacillati</taxon>
        <taxon>Actinomycetota</taxon>
        <taxon>Actinomycetes</taxon>
        <taxon>Catenulisporales</taxon>
        <taxon>Actinospicaceae</taxon>
        <taxon>Actinospica</taxon>
    </lineage>
</organism>
<dbReference type="Pfam" id="PF09346">
    <property type="entry name" value="SMI1_KNR4"/>
    <property type="match status" value="1"/>
</dbReference>
<feature type="domain" description="Knr4/Smi1-like" evidence="1">
    <location>
        <begin position="25"/>
        <end position="150"/>
    </location>
</feature>
<dbReference type="EMBL" id="JAGSOG010000175">
    <property type="protein sequence ID" value="MBR7836996.1"/>
    <property type="molecule type" value="Genomic_DNA"/>
</dbReference>
<evidence type="ECO:0000313" key="2">
    <source>
        <dbReference type="EMBL" id="MBR7836996.1"/>
    </source>
</evidence>
<name>A0A941IVD9_9ACTN</name>
<dbReference type="AlphaFoldDB" id="A0A941IVD9"/>
<keyword evidence="3" id="KW-1185">Reference proteome</keyword>
<gene>
    <name evidence="2" type="ORF">KDL01_27215</name>
</gene>
<dbReference type="Proteomes" id="UP000675781">
    <property type="component" value="Unassembled WGS sequence"/>
</dbReference>
<protein>
    <submittedName>
        <fullName evidence="2">SMI1/KNR4 family protein</fullName>
    </submittedName>
</protein>
<comment type="caution">
    <text evidence="2">The sequence shown here is derived from an EMBL/GenBank/DDBJ whole genome shotgun (WGS) entry which is preliminary data.</text>
</comment>
<sequence>MPNLELLIDRILTRAFAEADLPARATSAMVAEAEGRLGFALHPLLARLYTEVANGGFGPGPGPGLLPLLGPGHNVVDEYLSLLERSALEKPAVWPAGAVPILDWGCSMRAAVDCHDEMGQVLLFEPNGHGGGACDDCWFLDALSLAAWLEAWLTETAWHSPDLGPHEVTYPQRWSHAAVRLL</sequence>
<dbReference type="InterPro" id="IPR037883">
    <property type="entry name" value="Knr4/Smi1-like_sf"/>
</dbReference>